<protein>
    <submittedName>
        <fullName evidence="8">Putative ABC transporter permease/ATP-binding protein</fullName>
    </submittedName>
</protein>
<keyword evidence="4 5" id="KW-0472">Membrane</keyword>
<dbReference type="PANTHER" id="PTHR43394">
    <property type="entry name" value="ATP-DEPENDENT PERMEASE MDL1, MITOCHONDRIAL"/>
    <property type="match status" value="1"/>
</dbReference>
<evidence type="ECO:0000313" key="8">
    <source>
        <dbReference type="EMBL" id="GAC70885.1"/>
    </source>
</evidence>
<dbReference type="InterPro" id="IPR036640">
    <property type="entry name" value="ABC1_TM_sf"/>
</dbReference>
<evidence type="ECO:0000256" key="2">
    <source>
        <dbReference type="ARBA" id="ARBA00022692"/>
    </source>
</evidence>
<dbReference type="Gene3D" id="3.40.50.300">
    <property type="entry name" value="P-loop containing nucleotide triphosphate hydrolases"/>
    <property type="match status" value="1"/>
</dbReference>
<keyword evidence="2 5" id="KW-0812">Transmembrane</keyword>
<feature type="domain" description="ABC transporter" evidence="6">
    <location>
        <begin position="344"/>
        <end position="601"/>
    </location>
</feature>
<dbReference type="GO" id="GO:0015421">
    <property type="term" value="F:ABC-type oligopeptide transporter activity"/>
    <property type="evidence" value="ECO:0007669"/>
    <property type="project" value="TreeGrafter"/>
</dbReference>
<feature type="transmembrane region" description="Helical" evidence="5">
    <location>
        <begin position="278"/>
        <end position="299"/>
    </location>
</feature>
<dbReference type="STRING" id="1223545.GS4_43_00110"/>
<dbReference type="Proteomes" id="UP000011666">
    <property type="component" value="Unassembled WGS sequence"/>
</dbReference>
<feature type="transmembrane region" description="Helical" evidence="5">
    <location>
        <begin position="56"/>
        <end position="80"/>
    </location>
</feature>
<comment type="caution">
    <text evidence="8">The sequence shown here is derived from an EMBL/GenBank/DDBJ whole genome shotgun (WGS) entry which is preliminary data.</text>
</comment>
<evidence type="ECO:0000256" key="4">
    <source>
        <dbReference type="ARBA" id="ARBA00023136"/>
    </source>
</evidence>
<dbReference type="PROSITE" id="PS50893">
    <property type="entry name" value="ABC_TRANSPORTER_2"/>
    <property type="match status" value="1"/>
</dbReference>
<dbReference type="GO" id="GO:0005886">
    <property type="term" value="C:plasma membrane"/>
    <property type="evidence" value="ECO:0007669"/>
    <property type="project" value="UniProtKB-SubCell"/>
</dbReference>
<dbReference type="GO" id="GO:0016887">
    <property type="term" value="F:ATP hydrolysis activity"/>
    <property type="evidence" value="ECO:0007669"/>
    <property type="project" value="InterPro"/>
</dbReference>
<feature type="domain" description="ABC transmembrane type-1" evidence="7">
    <location>
        <begin position="58"/>
        <end position="335"/>
    </location>
</feature>
<dbReference type="PROSITE" id="PS00211">
    <property type="entry name" value="ABC_TRANSPORTER_1"/>
    <property type="match status" value="1"/>
</dbReference>
<dbReference type="PROSITE" id="PS50929">
    <property type="entry name" value="ABC_TM1F"/>
    <property type="match status" value="1"/>
</dbReference>
<organism evidence="8 9">
    <name type="scientific">Gordonia soli NBRC 108243</name>
    <dbReference type="NCBI Taxonomy" id="1223545"/>
    <lineage>
        <taxon>Bacteria</taxon>
        <taxon>Bacillati</taxon>
        <taxon>Actinomycetota</taxon>
        <taxon>Actinomycetes</taxon>
        <taxon>Mycobacteriales</taxon>
        <taxon>Gordoniaceae</taxon>
        <taxon>Gordonia</taxon>
    </lineage>
</organism>
<keyword evidence="9" id="KW-1185">Reference proteome</keyword>
<dbReference type="SUPFAM" id="SSF52540">
    <property type="entry name" value="P-loop containing nucleoside triphosphate hydrolases"/>
    <property type="match status" value="1"/>
</dbReference>
<dbReference type="CDD" id="cd07346">
    <property type="entry name" value="ABC_6TM_exporters"/>
    <property type="match status" value="1"/>
</dbReference>
<dbReference type="AlphaFoldDB" id="M0QQE8"/>
<reference evidence="8 9" key="1">
    <citation type="submission" date="2013-01" db="EMBL/GenBank/DDBJ databases">
        <title>Whole genome shotgun sequence of Gordonia soli NBRC 108243.</title>
        <authorList>
            <person name="Isaki-Nakamura S."/>
            <person name="Hosoyama A."/>
            <person name="Tsuchikane K."/>
            <person name="Ando Y."/>
            <person name="Baba S."/>
            <person name="Ohji S."/>
            <person name="Hamada M."/>
            <person name="Tamura T."/>
            <person name="Yamazoe A."/>
            <person name="Yamazaki S."/>
            <person name="Fujita N."/>
        </authorList>
    </citation>
    <scope>NUCLEOTIDE SEQUENCE [LARGE SCALE GENOMIC DNA]</scope>
    <source>
        <strain evidence="8 9">NBRC 108243</strain>
    </source>
</reference>
<dbReference type="EMBL" id="BANX01000043">
    <property type="protein sequence ID" value="GAC70885.1"/>
    <property type="molecule type" value="Genomic_DNA"/>
</dbReference>
<dbReference type="RefSeq" id="WP_007625316.1">
    <property type="nucleotide sequence ID" value="NZ_BANX01000043.1"/>
</dbReference>
<dbReference type="OrthoDB" id="4966664at2"/>
<dbReference type="SUPFAM" id="SSF90123">
    <property type="entry name" value="ABC transporter transmembrane region"/>
    <property type="match status" value="1"/>
</dbReference>
<keyword evidence="8" id="KW-0067">ATP-binding</keyword>
<dbReference type="InterPro" id="IPR039421">
    <property type="entry name" value="Type_1_exporter"/>
</dbReference>
<dbReference type="InterPro" id="IPR017871">
    <property type="entry name" value="ABC_transporter-like_CS"/>
</dbReference>
<feature type="transmembrane region" description="Helical" evidence="5">
    <location>
        <begin position="188"/>
        <end position="209"/>
    </location>
</feature>
<feature type="transmembrane region" description="Helical" evidence="5">
    <location>
        <begin position="92"/>
        <end position="113"/>
    </location>
</feature>
<name>M0QQE8_9ACTN</name>
<dbReference type="InterPro" id="IPR003439">
    <property type="entry name" value="ABC_transporter-like_ATP-bd"/>
</dbReference>
<dbReference type="Pfam" id="PF00664">
    <property type="entry name" value="ABC_membrane"/>
    <property type="match status" value="1"/>
</dbReference>
<proteinExistence type="predicted"/>
<dbReference type="GO" id="GO:0005524">
    <property type="term" value="F:ATP binding"/>
    <property type="evidence" value="ECO:0007669"/>
    <property type="project" value="UniProtKB-KW"/>
</dbReference>
<comment type="subcellular location">
    <subcellularLocation>
        <location evidence="1">Cell membrane</location>
        <topology evidence="1">Multi-pass membrane protein</topology>
    </subcellularLocation>
</comment>
<dbReference type="InterPro" id="IPR027417">
    <property type="entry name" value="P-loop_NTPase"/>
</dbReference>
<dbReference type="PANTHER" id="PTHR43394:SF1">
    <property type="entry name" value="ATP-BINDING CASSETTE SUB-FAMILY B MEMBER 10, MITOCHONDRIAL"/>
    <property type="match status" value="1"/>
</dbReference>
<dbReference type="Gene3D" id="1.20.1560.10">
    <property type="entry name" value="ABC transporter type 1, transmembrane domain"/>
    <property type="match status" value="1"/>
</dbReference>
<dbReference type="InterPro" id="IPR011527">
    <property type="entry name" value="ABC1_TM_dom"/>
</dbReference>
<keyword evidence="3 5" id="KW-1133">Transmembrane helix</keyword>
<evidence type="ECO:0000256" key="1">
    <source>
        <dbReference type="ARBA" id="ARBA00004651"/>
    </source>
</evidence>
<evidence type="ECO:0000259" key="6">
    <source>
        <dbReference type="PROSITE" id="PS50893"/>
    </source>
</evidence>
<feature type="transmembrane region" description="Helical" evidence="5">
    <location>
        <begin position="163"/>
        <end position="182"/>
    </location>
</feature>
<evidence type="ECO:0000256" key="3">
    <source>
        <dbReference type="ARBA" id="ARBA00022989"/>
    </source>
</evidence>
<gene>
    <name evidence="8" type="ORF">GS4_43_00110</name>
</gene>
<evidence type="ECO:0000256" key="5">
    <source>
        <dbReference type="SAM" id="Phobius"/>
    </source>
</evidence>
<accession>M0QQE8</accession>
<dbReference type="eggNOG" id="COG1132">
    <property type="taxonomic scope" value="Bacteria"/>
</dbReference>
<sequence>MTETDPSPTTAWRGRLPVWFEAPPEPHGRIAMKIDEHTTPRQLVLRTMFADPRRTVPASFLVIGHQVGEALVPIVMGLAIDRGVATGDATATIGWIAVLGLVFGMLSFCFRFGSRIGFLGMQSIQHELRTRVTERILAPRGMSGLGHTPGMALNIATADVTRLATGVAAAIYPLGQIAAVILCGVVLLWISWPLGVVVLLGAPAILWVLDRAGGPLRARSENEQQLAGEAAGSAADLVAGFRVIKGIGAEAEAARRYRDASGRALTAVVAARRSQGTYLGAMEAITALFVVCVGVAAGVQTVRGALTVGELITVVGLTQFIMAPMSALATNFGQIWVTALASSKRVLSILQAPPAVRAPAEVPAPFAAGPVVVDGVPVGSGRVSIDLPESGVTVLVTDAETRTDLVSILSRSHEPENGSLRVGGTDLFDLDEASALRTIRVAPHDGALFEGSVEDNVAAAIPDDADDREDRLTRALFASVCEDVIDVLPDGLDTSVGEAGKLLSGGQRQRVALARALAAETSTLVLVDPTNAVDSVTETVIAERLATARSGRSTVVFTHSPSLMAVADTIVSISVDGEVRTRNGAAVSQYSSVGAAAEVDR</sequence>
<keyword evidence="8" id="KW-0547">Nucleotide-binding</keyword>
<evidence type="ECO:0000259" key="7">
    <source>
        <dbReference type="PROSITE" id="PS50929"/>
    </source>
</evidence>
<dbReference type="Pfam" id="PF00005">
    <property type="entry name" value="ABC_tran"/>
    <property type="match status" value="1"/>
</dbReference>
<evidence type="ECO:0000313" key="9">
    <source>
        <dbReference type="Proteomes" id="UP000011666"/>
    </source>
</evidence>